<dbReference type="EMBL" id="GDAI01001024">
    <property type="protein sequence ID" value="JAI16579.1"/>
    <property type="molecule type" value="mRNA"/>
</dbReference>
<organism evidence="1">
    <name type="scientific">Tabanus bromius</name>
    <name type="common">Band-eyed brown horse fly</name>
    <dbReference type="NCBI Taxonomy" id="304241"/>
    <lineage>
        <taxon>Eukaryota</taxon>
        <taxon>Metazoa</taxon>
        <taxon>Ecdysozoa</taxon>
        <taxon>Arthropoda</taxon>
        <taxon>Hexapoda</taxon>
        <taxon>Insecta</taxon>
        <taxon>Pterygota</taxon>
        <taxon>Neoptera</taxon>
        <taxon>Endopterygota</taxon>
        <taxon>Diptera</taxon>
        <taxon>Brachycera</taxon>
        <taxon>Tabanomorpha</taxon>
        <taxon>Tabanoidea</taxon>
        <taxon>Tabanidae</taxon>
        <taxon>Tabanus</taxon>
    </lineage>
</organism>
<evidence type="ECO:0000313" key="1">
    <source>
        <dbReference type="EMBL" id="JAI16579.1"/>
    </source>
</evidence>
<sequence>TRSAARELIKCFCGCSELSVDDIEQFSRQNVRELLRNRRSCDLFRNFLKAKYQVRDVEAAQALRKHEECDVLLRKNETRLIEDDDLDDLLQYDISYAEEKALKKCVSNFNKEGIRAELERIQESARNDIESSVEYKHYKEELNKKLSRVSSLQNN</sequence>
<reference evidence="1" key="1">
    <citation type="journal article" date="2015" name="Insect Biochem. Mol. Biol.">
        <title>An insight into the sialome of the horse fly, Tabanus bromius.</title>
        <authorList>
            <person name="Ribeiro J.M."/>
            <person name="Kazimirova M."/>
            <person name="Takac P."/>
            <person name="Andersen J.F."/>
            <person name="Francischetti I.M."/>
        </authorList>
    </citation>
    <scope>NUCLEOTIDE SEQUENCE</scope>
</reference>
<proteinExistence type="evidence at transcript level"/>
<accession>A0A0K8TQD3</accession>
<dbReference type="AlphaFoldDB" id="A0A0K8TQD3"/>
<feature type="non-terminal residue" evidence="1">
    <location>
        <position position="1"/>
    </location>
</feature>
<name>A0A0K8TQD3_TABBR</name>
<protein>
    <submittedName>
        <fullName evidence="1">Uncharacterized protein</fullName>
    </submittedName>
</protein>